<dbReference type="Gene3D" id="2.120.10.10">
    <property type="match status" value="2"/>
</dbReference>
<evidence type="ECO:0000256" key="1">
    <source>
        <dbReference type="SAM" id="SignalP"/>
    </source>
</evidence>
<keyword evidence="1" id="KW-0732">Signal</keyword>
<evidence type="ECO:0000313" key="3">
    <source>
        <dbReference type="EMBL" id="KAA2284279.1"/>
    </source>
</evidence>
<reference evidence="3 4" key="1">
    <citation type="submission" date="2019-09" db="EMBL/GenBank/DDBJ databases">
        <title>Arenimonas chukotkensis sp. nov., a bacterium isolated from Chukotka hot spring, Arctic region, Russia.</title>
        <authorList>
            <person name="Zayulina K.S."/>
            <person name="Prokofeva M.I."/>
            <person name="Elcheninov A.G."/>
            <person name="Novikov A."/>
            <person name="Kochetkova T.V."/>
            <person name="Kublanov I.V."/>
        </authorList>
    </citation>
    <scope>NUCLEOTIDE SEQUENCE [LARGE SCALE GENOMIC DNA]</scope>
    <source>
        <strain evidence="3 4">3729k</strain>
    </source>
</reference>
<dbReference type="AlphaFoldDB" id="A0A5B2Z8H4"/>
<dbReference type="Pfam" id="PF13088">
    <property type="entry name" value="BNR_2"/>
    <property type="match status" value="1"/>
</dbReference>
<feature type="domain" description="Sialidase" evidence="2">
    <location>
        <begin position="56"/>
        <end position="316"/>
    </location>
</feature>
<comment type="caution">
    <text evidence="3">The sequence shown here is derived from an EMBL/GenBank/DDBJ whole genome shotgun (WGS) entry which is preliminary data.</text>
</comment>
<name>A0A5B2Z8H4_9GAMM</name>
<evidence type="ECO:0000313" key="4">
    <source>
        <dbReference type="Proteomes" id="UP000322165"/>
    </source>
</evidence>
<organism evidence="3 4">
    <name type="scientific">Arenimonas fontis</name>
    <dbReference type="NCBI Taxonomy" id="2608255"/>
    <lineage>
        <taxon>Bacteria</taxon>
        <taxon>Pseudomonadati</taxon>
        <taxon>Pseudomonadota</taxon>
        <taxon>Gammaproteobacteria</taxon>
        <taxon>Lysobacterales</taxon>
        <taxon>Lysobacteraceae</taxon>
        <taxon>Arenimonas</taxon>
    </lineage>
</organism>
<dbReference type="Proteomes" id="UP000322165">
    <property type="component" value="Unassembled WGS sequence"/>
</dbReference>
<sequence length="414" mass="44042">MHPQPKPRPCPGRALAGLVLFAPMAWATATPSVHDWPLPAPAGSAQPSLVVAADGDLLLAWVERREGGGHRMRFARHEAGTGWSPTRTVAEGADWFVNWADVPSLLALPDGSLWAHLLVKNGEATYAYDTRLLRSRDAGMSWTALGPVHDDGTPTEHGFASLWPQGHDRLGVAWLDGRHTGGGGHGHHGGAGAMSLRAAVLGPDGRKATEAQIDARTCDCCQTDVAVTARGPLLVYRDRSEGEVRDILATRFDGSAWSASVPVHADGWVMPACPVNGPAVAALGEQAWVAWYTAAEGRVALRLAASRDAGDSFTAPREVVLGEHLLGRVDLAADASGVWLAWMEEGADGQSLWLARFAHDLAKEHWRLRVAAVPGRGRGTGFPRLRLAAGEAWLAWTAVEGGLPSLRGARVRSP</sequence>
<evidence type="ECO:0000259" key="2">
    <source>
        <dbReference type="Pfam" id="PF13088"/>
    </source>
</evidence>
<reference evidence="3 4" key="2">
    <citation type="submission" date="2019-09" db="EMBL/GenBank/DDBJ databases">
        <authorList>
            <person name="Mazur A."/>
        </authorList>
    </citation>
    <scope>NUCLEOTIDE SEQUENCE [LARGE SCALE GENOMIC DNA]</scope>
    <source>
        <strain evidence="3 4">3729k</strain>
    </source>
</reference>
<dbReference type="CDD" id="cd15482">
    <property type="entry name" value="Sialidase_non-viral"/>
    <property type="match status" value="1"/>
</dbReference>
<proteinExistence type="predicted"/>
<dbReference type="EMBL" id="VUOD01000008">
    <property type="protein sequence ID" value="KAA2284279.1"/>
    <property type="molecule type" value="Genomic_DNA"/>
</dbReference>
<accession>A0A5B2Z8H4</accession>
<protein>
    <recommendedName>
        <fullName evidence="2">Sialidase domain-containing protein</fullName>
    </recommendedName>
</protein>
<dbReference type="InterPro" id="IPR011040">
    <property type="entry name" value="Sialidase"/>
</dbReference>
<keyword evidence="4" id="KW-1185">Reference proteome</keyword>
<feature type="chain" id="PRO_5022850583" description="Sialidase domain-containing protein" evidence="1">
    <location>
        <begin position="28"/>
        <end position="414"/>
    </location>
</feature>
<gene>
    <name evidence="3" type="ORF">F0415_10315</name>
</gene>
<feature type="signal peptide" evidence="1">
    <location>
        <begin position="1"/>
        <end position="27"/>
    </location>
</feature>
<dbReference type="InterPro" id="IPR036278">
    <property type="entry name" value="Sialidase_sf"/>
</dbReference>
<dbReference type="SUPFAM" id="SSF50939">
    <property type="entry name" value="Sialidases"/>
    <property type="match status" value="1"/>
</dbReference>